<feature type="domain" description="Peptidase S24/S26A/S26B/S26C" evidence="1">
    <location>
        <begin position="66"/>
        <end position="176"/>
    </location>
</feature>
<dbReference type="RefSeq" id="WP_142902756.1">
    <property type="nucleotide sequence ID" value="NZ_ML660088.1"/>
</dbReference>
<evidence type="ECO:0000313" key="3">
    <source>
        <dbReference type="Proteomes" id="UP000319732"/>
    </source>
</evidence>
<accession>A0A545U6V9</accession>
<proteinExistence type="predicted"/>
<gene>
    <name evidence="2" type="ORF">FKG94_03190</name>
</gene>
<organism evidence="2 3">
    <name type="scientific">Exilibacterium tricleocarpae</name>
    <dbReference type="NCBI Taxonomy" id="2591008"/>
    <lineage>
        <taxon>Bacteria</taxon>
        <taxon>Pseudomonadati</taxon>
        <taxon>Pseudomonadota</taxon>
        <taxon>Gammaproteobacteria</taxon>
        <taxon>Cellvibrionales</taxon>
        <taxon>Cellvibrionaceae</taxon>
        <taxon>Exilibacterium</taxon>
    </lineage>
</organism>
<reference evidence="2 3" key="1">
    <citation type="submission" date="2019-06" db="EMBL/GenBank/DDBJ databases">
        <title>Whole genome sequence for Cellvibrionaceae sp. R142.</title>
        <authorList>
            <person name="Wang G."/>
        </authorList>
    </citation>
    <scope>NUCLEOTIDE SEQUENCE [LARGE SCALE GENOMIC DNA]</scope>
    <source>
        <strain evidence="2 3">R142</strain>
    </source>
</reference>
<evidence type="ECO:0000313" key="2">
    <source>
        <dbReference type="EMBL" id="TQV85208.1"/>
    </source>
</evidence>
<dbReference type="OrthoDB" id="9791537at2"/>
<evidence type="ECO:0000259" key="1">
    <source>
        <dbReference type="Pfam" id="PF00717"/>
    </source>
</evidence>
<name>A0A545U6V9_9GAMM</name>
<comment type="caution">
    <text evidence="2">The sequence shown here is derived from an EMBL/GenBank/DDBJ whole genome shotgun (WGS) entry which is preliminary data.</text>
</comment>
<dbReference type="Proteomes" id="UP000319732">
    <property type="component" value="Unassembled WGS sequence"/>
</dbReference>
<dbReference type="InterPro" id="IPR015927">
    <property type="entry name" value="Peptidase_S24_S26A/B/C"/>
</dbReference>
<sequence>MQTVQYLCRKGQGSAHTNKMAQMLDVNPIWLERGVGPNKPYHLPHAPSQNSDYARVIQVPIINMADAINWQELSSKTGEFMLYAVTNSLPTDTEHLFAFEMQGESMQRDTGLSIPEGAMVIIAPGLEPQETKHKLALIYVEKDDKVVFRKLAKEPTETYLQTLKTSYNPEILPRLQPGDIVIGSMVSAVITGSLKF</sequence>
<dbReference type="InterPro" id="IPR036286">
    <property type="entry name" value="LexA/Signal_pep-like_sf"/>
</dbReference>
<protein>
    <recommendedName>
        <fullName evidence="1">Peptidase S24/S26A/S26B/S26C domain-containing protein</fullName>
    </recommendedName>
</protein>
<dbReference type="AlphaFoldDB" id="A0A545U6V9"/>
<dbReference type="Pfam" id="PF00717">
    <property type="entry name" value="Peptidase_S24"/>
    <property type="match status" value="1"/>
</dbReference>
<dbReference type="Gene3D" id="2.10.109.10">
    <property type="entry name" value="Umud Fragment, subunit A"/>
    <property type="match status" value="1"/>
</dbReference>
<dbReference type="EMBL" id="VHSG01000004">
    <property type="protein sequence ID" value="TQV85208.1"/>
    <property type="molecule type" value="Genomic_DNA"/>
</dbReference>
<dbReference type="SUPFAM" id="SSF51306">
    <property type="entry name" value="LexA/Signal peptidase"/>
    <property type="match status" value="1"/>
</dbReference>
<keyword evidence="3" id="KW-1185">Reference proteome</keyword>